<dbReference type="InterPro" id="IPR026960">
    <property type="entry name" value="RVT-Znf"/>
</dbReference>
<reference evidence="2" key="2">
    <citation type="submission" date="2021-01" db="UniProtKB">
        <authorList>
            <consortium name="EnsemblPlants"/>
        </authorList>
    </citation>
    <scope>IDENTIFICATION</scope>
</reference>
<dbReference type="EMBL" id="LRBV02000011">
    <property type="status" value="NOT_ANNOTATED_CDS"/>
    <property type="molecule type" value="Genomic_DNA"/>
</dbReference>
<accession>A0A7N2N2W0</accession>
<dbReference type="AlphaFoldDB" id="A0A7N2N2W0"/>
<keyword evidence="3" id="KW-1185">Reference proteome</keyword>
<dbReference type="OMA" id="CDCESES"/>
<dbReference type="Gramene" id="QL11p053175:mrna">
    <property type="protein sequence ID" value="QL11p053175:mrna"/>
    <property type="gene ID" value="QL11p053175"/>
</dbReference>
<proteinExistence type="predicted"/>
<reference evidence="2 3" key="1">
    <citation type="journal article" date="2016" name="G3 (Bethesda)">
        <title>First Draft Assembly and Annotation of the Genome of a California Endemic Oak Quercus lobata Nee (Fagaceae).</title>
        <authorList>
            <person name="Sork V.L."/>
            <person name="Fitz-Gibbon S.T."/>
            <person name="Puiu D."/>
            <person name="Crepeau M."/>
            <person name="Gugger P.F."/>
            <person name="Sherman R."/>
            <person name="Stevens K."/>
            <person name="Langley C.H."/>
            <person name="Pellegrini M."/>
            <person name="Salzberg S.L."/>
        </authorList>
    </citation>
    <scope>NUCLEOTIDE SEQUENCE [LARGE SCALE GENOMIC DNA]</scope>
    <source>
        <strain evidence="2 3">cv. SW786</strain>
    </source>
</reference>
<evidence type="ECO:0000259" key="1">
    <source>
        <dbReference type="Pfam" id="PF13966"/>
    </source>
</evidence>
<dbReference type="Pfam" id="PF13966">
    <property type="entry name" value="zf-RVT"/>
    <property type="match status" value="1"/>
</dbReference>
<organism evidence="2 3">
    <name type="scientific">Quercus lobata</name>
    <name type="common">Valley oak</name>
    <dbReference type="NCBI Taxonomy" id="97700"/>
    <lineage>
        <taxon>Eukaryota</taxon>
        <taxon>Viridiplantae</taxon>
        <taxon>Streptophyta</taxon>
        <taxon>Embryophyta</taxon>
        <taxon>Tracheophyta</taxon>
        <taxon>Spermatophyta</taxon>
        <taxon>Magnoliopsida</taxon>
        <taxon>eudicotyledons</taxon>
        <taxon>Gunneridae</taxon>
        <taxon>Pentapetalae</taxon>
        <taxon>rosids</taxon>
        <taxon>fabids</taxon>
        <taxon>Fagales</taxon>
        <taxon>Fagaceae</taxon>
        <taxon>Quercus</taxon>
    </lineage>
</organism>
<dbReference type="EnsemblPlants" id="QL11p053175:mrna">
    <property type="protein sequence ID" value="QL11p053175:mrna"/>
    <property type="gene ID" value="QL11p053175"/>
</dbReference>
<evidence type="ECO:0000313" key="3">
    <source>
        <dbReference type="Proteomes" id="UP000594261"/>
    </source>
</evidence>
<sequence>MVASGIELFFNSSTRQWDRALLHSVSTASTRDAVLGIKLGNSGGRDKLCWMETKHRNFTVKSAYQVAVRMAKPPGGEHSLASQDRKLWIKLWALNTPPKVRNFVSQVCSDDILPTRANLLRRKIQVDPICTFCGQHDETTVHILWECPLARNVWALVRGKLQKCSADASNFYLLVRHLVDRLDSKELETWAMLSWALWNARNRYHFESLHSHPTAILQGATSLLDDYQRLSVRLPNR</sequence>
<feature type="domain" description="Reverse transcriptase zinc-binding" evidence="1">
    <location>
        <begin position="58"/>
        <end position="154"/>
    </location>
</feature>
<dbReference type="Proteomes" id="UP000594261">
    <property type="component" value="Chromosome 11"/>
</dbReference>
<name>A0A7N2N2W0_QUELO</name>
<evidence type="ECO:0000313" key="2">
    <source>
        <dbReference type="EnsemblPlants" id="QL11p053175:mrna"/>
    </source>
</evidence>
<protein>
    <recommendedName>
        <fullName evidence="1">Reverse transcriptase zinc-binding domain-containing protein</fullName>
    </recommendedName>
</protein>
<dbReference type="InParanoid" id="A0A7N2N2W0"/>